<dbReference type="InterPro" id="IPR042277">
    <property type="entry name" value="IST1-like"/>
</dbReference>
<comment type="similarity">
    <text evidence="1">Belongs to the IST1 family.</text>
</comment>
<keyword evidence="4" id="KW-1185">Reference proteome</keyword>
<comment type="caution">
    <text evidence="3">The sequence shown here is derived from an EMBL/GenBank/DDBJ whole genome shotgun (WGS) entry which is preliminary data.</text>
</comment>
<name>A0A6A6MKF3_HEVBR</name>
<proteinExistence type="inferred from homology"/>
<dbReference type="InterPro" id="IPR005061">
    <property type="entry name" value="Ist1"/>
</dbReference>
<dbReference type="Pfam" id="PF03398">
    <property type="entry name" value="Ist1"/>
    <property type="match status" value="1"/>
</dbReference>
<accession>A0A6A6MKF3</accession>
<gene>
    <name evidence="3" type="ORF">GH714_013283</name>
</gene>
<dbReference type="GO" id="GO:0015031">
    <property type="term" value="P:protein transport"/>
    <property type="evidence" value="ECO:0007669"/>
    <property type="project" value="InterPro"/>
</dbReference>
<dbReference type="AlphaFoldDB" id="A0A6A6MKF3"/>
<evidence type="ECO:0008006" key="5">
    <source>
        <dbReference type="Google" id="ProtNLM"/>
    </source>
</evidence>
<evidence type="ECO:0000313" key="4">
    <source>
        <dbReference type="Proteomes" id="UP000467840"/>
    </source>
</evidence>
<protein>
    <recommendedName>
        <fullName evidence="5">IST1-like protein</fullName>
    </recommendedName>
</protein>
<dbReference type="PANTHER" id="PTHR12161">
    <property type="entry name" value="IST1 FAMILY MEMBER"/>
    <property type="match status" value="1"/>
</dbReference>
<organism evidence="3 4">
    <name type="scientific">Hevea brasiliensis</name>
    <name type="common">Para rubber tree</name>
    <name type="synonym">Siphonia brasiliensis</name>
    <dbReference type="NCBI Taxonomy" id="3981"/>
    <lineage>
        <taxon>Eukaryota</taxon>
        <taxon>Viridiplantae</taxon>
        <taxon>Streptophyta</taxon>
        <taxon>Embryophyta</taxon>
        <taxon>Tracheophyta</taxon>
        <taxon>Spermatophyta</taxon>
        <taxon>Magnoliopsida</taxon>
        <taxon>eudicotyledons</taxon>
        <taxon>Gunneridae</taxon>
        <taxon>Pentapetalae</taxon>
        <taxon>rosids</taxon>
        <taxon>fabids</taxon>
        <taxon>Malpighiales</taxon>
        <taxon>Euphorbiaceae</taxon>
        <taxon>Crotonoideae</taxon>
        <taxon>Micrandreae</taxon>
        <taxon>Hevea</taxon>
    </lineage>
</organism>
<sequence length="271" mass="30297">MEALVDTFLGRKFKTSRFKILAKLAISRVAILRNQRQVRYSHAKSDVVELLNLGHQEQLFFVECHDDLKEAISSLIFASSRCGEFPELQKIRAIFVTRFGREFAACAVELRNNCGVNSKIIQKLSTRRPSLESRLKVLKDTAFENGIVLNLVEDASLVVEVGTCRTSNKRNWMSTKSKSKESFKSVKLQDTEPEDETHVLPEELIPGEQLSASLKARKKYRDVAAAALQAFESAAYAAAAARAAVELSRSKSQDTDQDYHSGCSHGEPNMI</sequence>
<dbReference type="Gene3D" id="1.20.1260.60">
    <property type="entry name" value="Vacuolar protein sorting-associated protein Ist1"/>
    <property type="match status" value="2"/>
</dbReference>
<feature type="compositionally biased region" description="Basic and acidic residues" evidence="2">
    <location>
        <begin position="248"/>
        <end position="259"/>
    </location>
</feature>
<evidence type="ECO:0000313" key="3">
    <source>
        <dbReference type="EMBL" id="KAF2313764.1"/>
    </source>
</evidence>
<dbReference type="Proteomes" id="UP000467840">
    <property type="component" value="Chromosome 15"/>
</dbReference>
<feature type="region of interest" description="Disordered" evidence="2">
    <location>
        <begin position="247"/>
        <end position="271"/>
    </location>
</feature>
<reference evidence="3 4" key="1">
    <citation type="journal article" date="2020" name="Mol. Plant">
        <title>The Chromosome-Based Rubber Tree Genome Provides New Insights into Spurge Genome Evolution and Rubber Biosynthesis.</title>
        <authorList>
            <person name="Liu J."/>
            <person name="Shi C."/>
            <person name="Shi C.C."/>
            <person name="Li W."/>
            <person name="Zhang Q.J."/>
            <person name="Zhang Y."/>
            <person name="Li K."/>
            <person name="Lu H.F."/>
            <person name="Shi C."/>
            <person name="Zhu S.T."/>
            <person name="Xiao Z.Y."/>
            <person name="Nan H."/>
            <person name="Yue Y."/>
            <person name="Zhu X.G."/>
            <person name="Wu Y."/>
            <person name="Hong X.N."/>
            <person name="Fan G.Y."/>
            <person name="Tong Y."/>
            <person name="Zhang D."/>
            <person name="Mao C.L."/>
            <person name="Liu Y.L."/>
            <person name="Hao S.J."/>
            <person name="Liu W.Q."/>
            <person name="Lv M.Q."/>
            <person name="Zhang H.B."/>
            <person name="Liu Y."/>
            <person name="Hu-Tang G.R."/>
            <person name="Wang J.P."/>
            <person name="Wang J.H."/>
            <person name="Sun Y.H."/>
            <person name="Ni S.B."/>
            <person name="Chen W.B."/>
            <person name="Zhang X.C."/>
            <person name="Jiao Y.N."/>
            <person name="Eichler E.E."/>
            <person name="Li G.H."/>
            <person name="Liu X."/>
            <person name="Gao L.Z."/>
        </authorList>
    </citation>
    <scope>NUCLEOTIDE SEQUENCE [LARGE SCALE GENOMIC DNA]</scope>
    <source>
        <strain evidence="4">cv. GT1</strain>
        <tissue evidence="3">Leaf</tissue>
    </source>
</reference>
<evidence type="ECO:0000256" key="2">
    <source>
        <dbReference type="SAM" id="MobiDB-lite"/>
    </source>
</evidence>
<evidence type="ECO:0000256" key="1">
    <source>
        <dbReference type="ARBA" id="ARBA00005536"/>
    </source>
</evidence>
<dbReference type="EMBL" id="JAAGAX010000005">
    <property type="protein sequence ID" value="KAF2313764.1"/>
    <property type="molecule type" value="Genomic_DNA"/>
</dbReference>
<dbReference type="PANTHER" id="PTHR12161:SF65">
    <property type="entry name" value="IST1-LIKE PROTEIN"/>
    <property type="match status" value="1"/>
</dbReference>